<dbReference type="Gene3D" id="3.40.50.10320">
    <property type="entry name" value="LmbE-like"/>
    <property type="match status" value="1"/>
</dbReference>
<dbReference type="STRING" id="112903.SAMN04490178_13115"/>
<organism evidence="1 2">
    <name type="scientific">Propionispora vibrioides</name>
    <dbReference type="NCBI Taxonomy" id="112903"/>
    <lineage>
        <taxon>Bacteria</taxon>
        <taxon>Bacillati</taxon>
        <taxon>Bacillota</taxon>
        <taxon>Negativicutes</taxon>
        <taxon>Selenomonadales</taxon>
        <taxon>Sporomusaceae</taxon>
        <taxon>Propionispora</taxon>
    </lineage>
</organism>
<dbReference type="GO" id="GO:0016811">
    <property type="term" value="F:hydrolase activity, acting on carbon-nitrogen (but not peptide) bonds, in linear amides"/>
    <property type="evidence" value="ECO:0007669"/>
    <property type="project" value="TreeGrafter"/>
</dbReference>
<dbReference type="Proteomes" id="UP000198847">
    <property type="component" value="Unassembled WGS sequence"/>
</dbReference>
<dbReference type="InterPro" id="IPR024078">
    <property type="entry name" value="LmbE-like_dom_sf"/>
</dbReference>
<sequence length="477" mass="53922">MRRAYIAKLLMIVLVLALLIAGSGYGYFYYQEKPEPSLQLSSFPVVQKQTRLLVIAPHCDDETLGCAGLIQAVLQAGGTVQVVVVTNGDGFTFAVERQFHRLFLKADDYVESGYVRQKETVRALAYLGLQPEQITFLGYPDRGLNALWLDYWDSNRPYHSRYTDTEYTPYDNSYQQKVPYAGENVLSGLEQLMRSFKPTLIMAPHPADEHADHAAVWAFAATAFMHLQGSGELSSTARLDTYLVHRGDFPIPHGYRPEAALLPPRPLYKNRETEWQVQALSAQAMTVKEQAVKAYTSQLQVPVMSSLLLSFIRSNELFGRNSIPEINSEPVLDATSLNTWLNKPSFLIASRGVNWLGVIEGNAKIAAVGGLVQGNRLWLRFHIPDYSERQHTYQVSLITFGRERQGVWRQRKAFSFSTAESDLAEGDILRFPNDVVVRLTYTDRQPLPDFFLLQVTTRDSLGLMLDHTVWQPVRVVL</sequence>
<dbReference type="EMBL" id="FODY01000031">
    <property type="protein sequence ID" value="SEP43919.1"/>
    <property type="molecule type" value="Genomic_DNA"/>
</dbReference>
<reference evidence="1 2" key="1">
    <citation type="submission" date="2016-10" db="EMBL/GenBank/DDBJ databases">
        <authorList>
            <person name="de Groot N.N."/>
        </authorList>
    </citation>
    <scope>NUCLEOTIDE SEQUENCE [LARGE SCALE GENOMIC DNA]</scope>
    <source>
        <strain evidence="1 2">DSM 13305</strain>
    </source>
</reference>
<proteinExistence type="predicted"/>
<dbReference type="PANTHER" id="PTHR12993">
    <property type="entry name" value="N-ACETYLGLUCOSAMINYL-PHOSPHATIDYLINOSITOL DE-N-ACETYLASE-RELATED"/>
    <property type="match status" value="1"/>
</dbReference>
<dbReference type="PANTHER" id="PTHR12993:SF11">
    <property type="entry name" value="N-ACETYLGLUCOSAMINYL-PHOSPHATIDYLINOSITOL DE-N-ACETYLASE"/>
    <property type="match status" value="1"/>
</dbReference>
<gene>
    <name evidence="1" type="ORF">SAMN04490178_13115</name>
</gene>
<dbReference type="RefSeq" id="WP_091751244.1">
    <property type="nucleotide sequence ID" value="NZ_FODY01000031.1"/>
</dbReference>
<evidence type="ECO:0000313" key="2">
    <source>
        <dbReference type="Proteomes" id="UP000198847"/>
    </source>
</evidence>
<dbReference type="SUPFAM" id="SSF102588">
    <property type="entry name" value="LmbE-like"/>
    <property type="match status" value="1"/>
</dbReference>
<dbReference type="InterPro" id="IPR003737">
    <property type="entry name" value="GlcNAc_PI_deacetylase-related"/>
</dbReference>
<dbReference type="Pfam" id="PF02585">
    <property type="entry name" value="PIG-L"/>
    <property type="match status" value="1"/>
</dbReference>
<protein>
    <submittedName>
        <fullName evidence="1">N-acetylglucosaminyl deacetylase, LmbE family</fullName>
    </submittedName>
</protein>
<dbReference type="OrthoDB" id="9815144at2"/>
<name>A0A1H8XVK4_9FIRM</name>
<accession>A0A1H8XVK4</accession>
<dbReference type="AlphaFoldDB" id="A0A1H8XVK4"/>
<keyword evidence="2" id="KW-1185">Reference proteome</keyword>
<evidence type="ECO:0000313" key="1">
    <source>
        <dbReference type="EMBL" id="SEP43919.1"/>
    </source>
</evidence>